<dbReference type="Proteomes" id="UP000188357">
    <property type="component" value="Unassembled WGS sequence"/>
</dbReference>
<keyword evidence="1 3" id="KW-0808">Transferase</keyword>
<proteinExistence type="predicted"/>
<dbReference type="SUPFAM" id="SSF56214">
    <property type="entry name" value="4'-phosphopantetheinyl transferase"/>
    <property type="match status" value="1"/>
</dbReference>
<organism evidence="3 4">
    <name type="scientific">Psychrobacter piechaudii</name>
    <dbReference type="NCBI Taxonomy" id="1945521"/>
    <lineage>
        <taxon>Bacteria</taxon>
        <taxon>Pseudomonadati</taxon>
        <taxon>Pseudomonadota</taxon>
        <taxon>Gammaproteobacteria</taxon>
        <taxon>Moraxellales</taxon>
        <taxon>Moraxellaceae</taxon>
        <taxon>Psychrobacter</taxon>
    </lineage>
</organism>
<dbReference type="InterPro" id="IPR037143">
    <property type="entry name" value="4-PPantetheinyl_Trfase_dom_sf"/>
</dbReference>
<name>A0A1R4GXD2_9GAMM</name>
<evidence type="ECO:0000313" key="3">
    <source>
        <dbReference type="EMBL" id="SJM72857.1"/>
    </source>
</evidence>
<keyword evidence="4" id="KW-1185">Reference proteome</keyword>
<dbReference type="RefSeq" id="WP_077451714.1">
    <property type="nucleotide sequence ID" value="NZ_FUGE01000212.1"/>
</dbReference>
<dbReference type="GO" id="GO:0008897">
    <property type="term" value="F:holo-[acyl-carrier-protein] synthase activity"/>
    <property type="evidence" value="ECO:0007669"/>
    <property type="project" value="InterPro"/>
</dbReference>
<protein>
    <submittedName>
        <fullName evidence="3">4'-phosphopantetheinyl transferase sfp</fullName>
        <ecNumber evidence="3">2.7.8.-</ecNumber>
    </submittedName>
</protein>
<dbReference type="Pfam" id="PF01648">
    <property type="entry name" value="ACPS"/>
    <property type="match status" value="1"/>
</dbReference>
<dbReference type="GO" id="GO:0000287">
    <property type="term" value="F:magnesium ion binding"/>
    <property type="evidence" value="ECO:0007669"/>
    <property type="project" value="InterPro"/>
</dbReference>
<feature type="domain" description="4'-phosphopantetheinyl transferase" evidence="2">
    <location>
        <begin position="144"/>
        <end position="201"/>
    </location>
</feature>
<accession>A0A1R4GXD2</accession>
<evidence type="ECO:0000256" key="1">
    <source>
        <dbReference type="ARBA" id="ARBA00022679"/>
    </source>
</evidence>
<dbReference type="AlphaFoldDB" id="A0A1R4GXD2"/>
<dbReference type="STRING" id="1945521.A1232T_02056"/>
<evidence type="ECO:0000259" key="2">
    <source>
        <dbReference type="Pfam" id="PF01648"/>
    </source>
</evidence>
<dbReference type="InterPro" id="IPR008278">
    <property type="entry name" value="4-PPantetheinyl_Trfase_dom"/>
</dbReference>
<sequence>MTADFTIKELSLSDIQYFGFDNPGHSSPLSSTNTCAVIAVSSFVYPSSTKYSANTRADSKIDNKPLLAKAQKYAVRKLLFKLIFEKIKDVVFTYIECNHVDLLKVSSLRLVESSYPYRLLPFNYYVCFTHSANKVACAMHTNKPIGIDLEINPVSMKVAQRYYTLEEKSWLSKLDNDRLPQALNLLWLLKEASIKQSKTNNKNLLSGLKKSKLIAAQQIMPVPAKEQYSATNISIINNKISTRIYRYQDLTDPKTNATYVYIASENLVAIW</sequence>
<dbReference type="EC" id="2.7.8.-" evidence="3"/>
<gene>
    <name evidence="3" type="primary">sfp</name>
    <name evidence="3" type="ORF">A1232T_02056</name>
</gene>
<dbReference type="OrthoDB" id="6657592at2"/>
<evidence type="ECO:0000313" key="4">
    <source>
        <dbReference type="Proteomes" id="UP000188357"/>
    </source>
</evidence>
<dbReference type="EMBL" id="FUGE01000212">
    <property type="protein sequence ID" value="SJM72857.1"/>
    <property type="molecule type" value="Genomic_DNA"/>
</dbReference>
<dbReference type="Gene3D" id="3.90.470.20">
    <property type="entry name" value="4'-phosphopantetheinyl transferase domain"/>
    <property type="match status" value="1"/>
</dbReference>
<reference evidence="3 4" key="1">
    <citation type="submission" date="2017-02" db="EMBL/GenBank/DDBJ databases">
        <authorList>
            <person name="Peterson S.W."/>
        </authorList>
    </citation>
    <scope>NUCLEOTIDE SEQUENCE [LARGE SCALE GENOMIC DNA]</scope>
    <source>
        <strain evidence="3">Psychrobacter_piechaudii</strain>
    </source>
</reference>